<sequence length="167" mass="18387">MATLLHHVKPWMQKSIAESEARMERRMETMMDQKVQAIHKRQHAFELRVIERPTPTTDLFSFQTELDSLRADLDAIIGTPSEEARRASIVDEELRQQRARESIIGASSSRITTKAITSVGDDVSTTDSAVRVTDSTIDGVVIDEVGTTKGDPSVVPAGSEKPDPPAC</sequence>
<evidence type="ECO:0000256" key="1">
    <source>
        <dbReference type="SAM" id="MobiDB-lite"/>
    </source>
</evidence>
<name>A0AAV9M9E4_9SOLN</name>
<reference evidence="2 3" key="1">
    <citation type="submission" date="2023-10" db="EMBL/GenBank/DDBJ databases">
        <title>Genome-Wide Identification Analysis in wild type Solanum Pinnatisectum Reveals Some Genes Defensing Phytophthora Infestans.</title>
        <authorList>
            <person name="Sun C."/>
        </authorList>
    </citation>
    <scope>NUCLEOTIDE SEQUENCE [LARGE SCALE GENOMIC DNA]</scope>
    <source>
        <strain evidence="2">LQN</strain>
        <tissue evidence="2">Leaf</tissue>
    </source>
</reference>
<evidence type="ECO:0000313" key="2">
    <source>
        <dbReference type="EMBL" id="KAK4733799.1"/>
    </source>
</evidence>
<proteinExistence type="predicted"/>
<protein>
    <recommendedName>
        <fullName evidence="4">Integrase core domain containing protein</fullName>
    </recommendedName>
</protein>
<dbReference type="EMBL" id="JAWPEI010000002">
    <property type="protein sequence ID" value="KAK4733799.1"/>
    <property type="molecule type" value="Genomic_DNA"/>
</dbReference>
<keyword evidence="3" id="KW-1185">Reference proteome</keyword>
<dbReference type="Proteomes" id="UP001311915">
    <property type="component" value="Unassembled WGS sequence"/>
</dbReference>
<organism evidence="2 3">
    <name type="scientific">Solanum pinnatisectum</name>
    <name type="common">tansyleaf nightshade</name>
    <dbReference type="NCBI Taxonomy" id="50273"/>
    <lineage>
        <taxon>Eukaryota</taxon>
        <taxon>Viridiplantae</taxon>
        <taxon>Streptophyta</taxon>
        <taxon>Embryophyta</taxon>
        <taxon>Tracheophyta</taxon>
        <taxon>Spermatophyta</taxon>
        <taxon>Magnoliopsida</taxon>
        <taxon>eudicotyledons</taxon>
        <taxon>Gunneridae</taxon>
        <taxon>Pentapetalae</taxon>
        <taxon>asterids</taxon>
        <taxon>lamiids</taxon>
        <taxon>Solanales</taxon>
        <taxon>Solanaceae</taxon>
        <taxon>Solanoideae</taxon>
        <taxon>Solaneae</taxon>
        <taxon>Solanum</taxon>
    </lineage>
</organism>
<gene>
    <name evidence="2" type="ORF">R3W88_008060</name>
</gene>
<dbReference type="AlphaFoldDB" id="A0AAV9M9E4"/>
<comment type="caution">
    <text evidence="2">The sequence shown here is derived from an EMBL/GenBank/DDBJ whole genome shotgun (WGS) entry which is preliminary data.</text>
</comment>
<evidence type="ECO:0000313" key="3">
    <source>
        <dbReference type="Proteomes" id="UP001311915"/>
    </source>
</evidence>
<feature type="region of interest" description="Disordered" evidence="1">
    <location>
        <begin position="144"/>
        <end position="167"/>
    </location>
</feature>
<accession>A0AAV9M9E4</accession>
<evidence type="ECO:0008006" key="4">
    <source>
        <dbReference type="Google" id="ProtNLM"/>
    </source>
</evidence>